<dbReference type="SMART" id="SM00220">
    <property type="entry name" value="S_TKc"/>
    <property type="match status" value="1"/>
</dbReference>
<evidence type="ECO:0000313" key="7">
    <source>
        <dbReference type="EMBL" id="PVH92813.1"/>
    </source>
</evidence>
<reference evidence="7 8" key="1">
    <citation type="journal article" date="2018" name="Sci. Rep.">
        <title>Comparative genomics provides insights into the lifestyle and reveals functional heterogeneity of dark septate endophytic fungi.</title>
        <authorList>
            <person name="Knapp D.G."/>
            <person name="Nemeth J.B."/>
            <person name="Barry K."/>
            <person name="Hainaut M."/>
            <person name="Henrissat B."/>
            <person name="Johnson J."/>
            <person name="Kuo A."/>
            <person name="Lim J.H.P."/>
            <person name="Lipzen A."/>
            <person name="Nolan M."/>
            <person name="Ohm R.A."/>
            <person name="Tamas L."/>
            <person name="Grigoriev I.V."/>
            <person name="Spatafora J.W."/>
            <person name="Nagy L.G."/>
            <person name="Kovacs G.M."/>
        </authorList>
    </citation>
    <scope>NUCLEOTIDE SEQUENCE [LARGE SCALE GENOMIC DNA]</scope>
    <source>
        <strain evidence="7 8">DSE2036</strain>
    </source>
</reference>
<dbReference type="GO" id="GO:0005524">
    <property type="term" value="F:ATP binding"/>
    <property type="evidence" value="ECO:0007669"/>
    <property type="project" value="UniProtKB-KW"/>
</dbReference>
<gene>
    <name evidence="7" type="ORF">DM02DRAFT_635057</name>
</gene>
<proteinExistence type="predicted"/>
<dbReference type="SUPFAM" id="SSF56112">
    <property type="entry name" value="Protein kinase-like (PK-like)"/>
    <property type="match status" value="1"/>
</dbReference>
<dbReference type="InterPro" id="IPR050660">
    <property type="entry name" value="NEK_Ser/Thr_kinase"/>
</dbReference>
<dbReference type="PROSITE" id="PS50011">
    <property type="entry name" value="PROTEIN_KINASE_DOM"/>
    <property type="match status" value="1"/>
</dbReference>
<feature type="domain" description="Protein kinase" evidence="6">
    <location>
        <begin position="1"/>
        <end position="293"/>
    </location>
</feature>
<dbReference type="Pfam" id="PF00069">
    <property type="entry name" value="Pkinase"/>
    <property type="match status" value="1"/>
</dbReference>
<dbReference type="EC" id="2.7.11.1" evidence="1"/>
<evidence type="ECO:0000256" key="1">
    <source>
        <dbReference type="ARBA" id="ARBA00012513"/>
    </source>
</evidence>
<dbReference type="InterPro" id="IPR011009">
    <property type="entry name" value="Kinase-like_dom_sf"/>
</dbReference>
<dbReference type="PANTHER" id="PTHR43671">
    <property type="entry name" value="SERINE/THREONINE-PROTEIN KINASE NEK"/>
    <property type="match status" value="1"/>
</dbReference>
<organism evidence="7 8">
    <name type="scientific">Periconia macrospinosa</name>
    <dbReference type="NCBI Taxonomy" id="97972"/>
    <lineage>
        <taxon>Eukaryota</taxon>
        <taxon>Fungi</taxon>
        <taxon>Dikarya</taxon>
        <taxon>Ascomycota</taxon>
        <taxon>Pezizomycotina</taxon>
        <taxon>Dothideomycetes</taxon>
        <taxon>Pleosporomycetidae</taxon>
        <taxon>Pleosporales</taxon>
        <taxon>Massarineae</taxon>
        <taxon>Periconiaceae</taxon>
        <taxon>Periconia</taxon>
    </lineage>
</organism>
<dbReference type="InterPro" id="IPR000719">
    <property type="entry name" value="Prot_kinase_dom"/>
</dbReference>
<evidence type="ECO:0000259" key="6">
    <source>
        <dbReference type="PROSITE" id="PS50011"/>
    </source>
</evidence>
<protein>
    <recommendedName>
        <fullName evidence="1">non-specific serine/threonine protein kinase</fullName>
        <ecNumber evidence="1">2.7.11.1</ecNumber>
    </recommendedName>
</protein>
<keyword evidence="4" id="KW-0418">Kinase</keyword>
<evidence type="ECO:0000313" key="8">
    <source>
        <dbReference type="Proteomes" id="UP000244855"/>
    </source>
</evidence>
<sequence>MNGTFIEERFELVKDYGFAGGNGNQGIALMKDTATGEKVIRKKPLQRTGAKELRTMQRFIGRYNIAQLLRNAHKSKPHLENASELFDTNILYMEYCDFGSLSELMERHKAAKKKVPEPFIWHVLVSITKALRECHEGIYENEKWVPISHGDVCPSNILLSSSPRTNQFPRVVLADFGSSSEHADEANIRDGMLSERVECALKLDLSRLVDSVGPLCMCETGKDTFVPLFSWKDLVGESEFGYSDVLKAVLEAGMKLVYGPSSEDISRFGFMSFVEDSSAAFLKQEVNGELLLR</sequence>
<keyword evidence="2" id="KW-0808">Transferase</keyword>
<evidence type="ECO:0000256" key="3">
    <source>
        <dbReference type="ARBA" id="ARBA00022741"/>
    </source>
</evidence>
<name>A0A2V1D5L3_9PLEO</name>
<dbReference type="OrthoDB" id="3795368at2759"/>
<dbReference type="PANTHER" id="PTHR43671:SF13">
    <property type="entry name" value="SERINE_THREONINE-PROTEIN KINASE NEK2"/>
    <property type="match status" value="1"/>
</dbReference>
<keyword evidence="8" id="KW-1185">Reference proteome</keyword>
<dbReference type="EMBL" id="KZ805645">
    <property type="protein sequence ID" value="PVH92813.1"/>
    <property type="molecule type" value="Genomic_DNA"/>
</dbReference>
<dbReference type="GO" id="GO:0004674">
    <property type="term" value="F:protein serine/threonine kinase activity"/>
    <property type="evidence" value="ECO:0007669"/>
    <property type="project" value="UniProtKB-EC"/>
</dbReference>
<keyword evidence="5" id="KW-0067">ATP-binding</keyword>
<dbReference type="Proteomes" id="UP000244855">
    <property type="component" value="Unassembled WGS sequence"/>
</dbReference>
<accession>A0A2V1D5L3</accession>
<dbReference type="Gene3D" id="1.10.510.10">
    <property type="entry name" value="Transferase(Phosphotransferase) domain 1"/>
    <property type="match status" value="1"/>
</dbReference>
<evidence type="ECO:0000256" key="5">
    <source>
        <dbReference type="ARBA" id="ARBA00022840"/>
    </source>
</evidence>
<dbReference type="AlphaFoldDB" id="A0A2V1D5L3"/>
<evidence type="ECO:0000256" key="2">
    <source>
        <dbReference type="ARBA" id="ARBA00022679"/>
    </source>
</evidence>
<keyword evidence="3" id="KW-0547">Nucleotide-binding</keyword>
<dbReference type="STRING" id="97972.A0A2V1D5L3"/>
<evidence type="ECO:0000256" key="4">
    <source>
        <dbReference type="ARBA" id="ARBA00022777"/>
    </source>
</evidence>